<evidence type="ECO:0000256" key="1">
    <source>
        <dbReference type="SAM" id="Phobius"/>
    </source>
</evidence>
<protein>
    <submittedName>
        <fullName evidence="2">FeoB-associated Cys-rich membrane protein</fullName>
    </submittedName>
</protein>
<sequence>MDLIVDILRVVGVLLCVAAFVYWMVSFIKWDGKCHCDPGDCETCPFPHEGCEGYSKNRRNP</sequence>
<evidence type="ECO:0000313" key="2">
    <source>
        <dbReference type="EMBL" id="DAD69568.1"/>
    </source>
</evidence>
<keyword evidence="1" id="KW-0812">Transmembrane</keyword>
<dbReference type="EMBL" id="BK015852">
    <property type="protein sequence ID" value="DAD69568.1"/>
    <property type="molecule type" value="Genomic_DNA"/>
</dbReference>
<name>A0A8S5LI67_9CAUD</name>
<feature type="transmembrane region" description="Helical" evidence="1">
    <location>
        <begin position="6"/>
        <end position="25"/>
    </location>
</feature>
<reference evidence="2" key="1">
    <citation type="journal article" date="2021" name="Proc. Natl. Acad. Sci. U.S.A.">
        <title>A Catalog of Tens of Thousands of Viruses from Human Metagenomes Reveals Hidden Associations with Chronic Diseases.</title>
        <authorList>
            <person name="Tisza M.J."/>
            <person name="Buck C.B."/>
        </authorList>
    </citation>
    <scope>NUCLEOTIDE SEQUENCE</scope>
    <source>
        <strain evidence="2">Ctbwh6</strain>
    </source>
</reference>
<keyword evidence="1" id="KW-0472">Membrane</keyword>
<keyword evidence="1" id="KW-1133">Transmembrane helix</keyword>
<organism evidence="2">
    <name type="scientific">Myoviridae sp. ctbwh6</name>
    <dbReference type="NCBI Taxonomy" id="2827611"/>
    <lineage>
        <taxon>Viruses</taxon>
        <taxon>Duplodnaviria</taxon>
        <taxon>Heunggongvirae</taxon>
        <taxon>Uroviricota</taxon>
        <taxon>Caudoviricetes</taxon>
    </lineage>
</organism>
<accession>A0A8S5LI67</accession>
<proteinExistence type="predicted"/>